<name>A0A2T0ANT1_9CLOT</name>
<reference evidence="7 8" key="1">
    <citation type="submission" date="2018-03" db="EMBL/GenBank/DDBJ databases">
        <title>Genome sequence of Clostridium thermopalmarium DSM 5974.</title>
        <authorList>
            <person name="Poehlein A."/>
            <person name="Daniel R."/>
        </authorList>
    </citation>
    <scope>NUCLEOTIDE SEQUENCE [LARGE SCALE GENOMIC DNA]</scope>
    <source>
        <strain evidence="7 8">DSM 5974</strain>
    </source>
</reference>
<dbReference type="InterPro" id="IPR006139">
    <property type="entry name" value="D-isomer_2_OHA_DH_cat_dom"/>
</dbReference>
<dbReference type="SUPFAM" id="SSF52283">
    <property type="entry name" value="Formate/glycerate dehydrogenase catalytic domain-like"/>
    <property type="match status" value="1"/>
</dbReference>
<dbReference type="EC" id="1.1.1.29" evidence="7"/>
<dbReference type="SUPFAM" id="SSF51735">
    <property type="entry name" value="NAD(P)-binding Rossmann-fold domains"/>
    <property type="match status" value="1"/>
</dbReference>
<gene>
    <name evidence="7" type="primary">hprA</name>
    <name evidence="7" type="ORF">CPAL_21820</name>
</gene>
<proteinExistence type="inferred from homology"/>
<keyword evidence="3" id="KW-0520">NAD</keyword>
<dbReference type="GO" id="GO:0051287">
    <property type="term" value="F:NAD binding"/>
    <property type="evidence" value="ECO:0007669"/>
    <property type="project" value="InterPro"/>
</dbReference>
<sequence length="319" mass="35494">MENIVFLNSGKIDFDKKLDLSCFENLGTVTKYDSSTNDEILERVNNQNVVISKELPLGRDLISNFPSSVKLICEAGTGYNNIDLDAAKEKGITVCNIPGYSSEAVAQLAIAFMLNLSSSLHIQQVMIKQKNFTNFTEHLKVPHFEIQNKTLGVIGAGSIGQQVIKIARALGMNVLVYSRTPKHWEDPNIKFVSLEELLKNSDFVSLHCPLTPSTKHIINKDRLNMMKPSAFIINTSRGALINENDLIEALREKRIAGAALDVQDPEPPAITNPLFEIDNVILTPHIGWKCFESRQRLIQLLADNIKAFIEGNPINVVSQ</sequence>
<evidence type="ECO:0000259" key="5">
    <source>
        <dbReference type="Pfam" id="PF00389"/>
    </source>
</evidence>
<evidence type="ECO:0000256" key="4">
    <source>
        <dbReference type="RuleBase" id="RU003719"/>
    </source>
</evidence>
<feature type="domain" description="D-isomer specific 2-hydroxyacid dehydrogenase NAD-binding" evidence="6">
    <location>
        <begin position="110"/>
        <end position="287"/>
    </location>
</feature>
<keyword evidence="2 4" id="KW-0560">Oxidoreductase</keyword>
<evidence type="ECO:0000256" key="3">
    <source>
        <dbReference type="ARBA" id="ARBA00023027"/>
    </source>
</evidence>
<dbReference type="InterPro" id="IPR050418">
    <property type="entry name" value="D-iso_2-hydroxyacid_DH_PdxB"/>
</dbReference>
<accession>A0A2T0ANT1</accession>
<dbReference type="PANTHER" id="PTHR43761">
    <property type="entry name" value="D-ISOMER SPECIFIC 2-HYDROXYACID DEHYDROGENASE FAMILY PROTEIN (AFU_ORTHOLOGUE AFUA_1G13630)"/>
    <property type="match status" value="1"/>
</dbReference>
<keyword evidence="8" id="KW-1185">Reference proteome</keyword>
<comment type="caution">
    <text evidence="7">The sequence shown here is derived from an EMBL/GenBank/DDBJ whole genome shotgun (WGS) entry which is preliminary data.</text>
</comment>
<protein>
    <submittedName>
        <fullName evidence="7">Glycerate dehydrogenase</fullName>
        <ecNumber evidence="7">1.1.1.29</ecNumber>
    </submittedName>
</protein>
<organism evidence="7 8">
    <name type="scientific">Clostridium thermopalmarium DSM 5974</name>
    <dbReference type="NCBI Taxonomy" id="1121340"/>
    <lineage>
        <taxon>Bacteria</taxon>
        <taxon>Bacillati</taxon>
        <taxon>Bacillota</taxon>
        <taxon>Clostridia</taxon>
        <taxon>Eubacteriales</taxon>
        <taxon>Clostridiaceae</taxon>
        <taxon>Clostridium</taxon>
    </lineage>
</organism>
<dbReference type="Proteomes" id="UP000239614">
    <property type="component" value="Unassembled WGS sequence"/>
</dbReference>
<dbReference type="PANTHER" id="PTHR43761:SF1">
    <property type="entry name" value="D-ISOMER SPECIFIC 2-HYDROXYACID DEHYDROGENASE CATALYTIC DOMAIN-CONTAINING PROTEIN-RELATED"/>
    <property type="match status" value="1"/>
</dbReference>
<dbReference type="FunFam" id="3.40.50.720:FF:000203">
    <property type="entry name" value="D-3-phosphoglycerate dehydrogenase (SerA)"/>
    <property type="match status" value="1"/>
</dbReference>
<dbReference type="InterPro" id="IPR036291">
    <property type="entry name" value="NAD(P)-bd_dom_sf"/>
</dbReference>
<evidence type="ECO:0000256" key="1">
    <source>
        <dbReference type="ARBA" id="ARBA00005854"/>
    </source>
</evidence>
<dbReference type="Pfam" id="PF00389">
    <property type="entry name" value="2-Hacid_dh"/>
    <property type="match status" value="1"/>
</dbReference>
<dbReference type="EMBL" id="PVXN01000054">
    <property type="protein sequence ID" value="PRR70559.1"/>
    <property type="molecule type" value="Genomic_DNA"/>
</dbReference>
<comment type="similarity">
    <text evidence="1 4">Belongs to the D-isomer specific 2-hydroxyacid dehydrogenase family.</text>
</comment>
<dbReference type="RefSeq" id="WP_106024607.1">
    <property type="nucleotide sequence ID" value="NZ_PVXN01000054.1"/>
</dbReference>
<dbReference type="PROSITE" id="PS00671">
    <property type="entry name" value="D_2_HYDROXYACID_DH_3"/>
    <property type="match status" value="1"/>
</dbReference>
<dbReference type="InterPro" id="IPR006140">
    <property type="entry name" value="D-isomer_DH_NAD-bd"/>
</dbReference>
<evidence type="ECO:0000256" key="2">
    <source>
        <dbReference type="ARBA" id="ARBA00023002"/>
    </source>
</evidence>
<dbReference type="PROSITE" id="PS00670">
    <property type="entry name" value="D_2_HYDROXYACID_DH_2"/>
    <property type="match status" value="1"/>
</dbReference>
<evidence type="ECO:0000313" key="8">
    <source>
        <dbReference type="Proteomes" id="UP000239614"/>
    </source>
</evidence>
<dbReference type="AlphaFoldDB" id="A0A2T0ANT1"/>
<dbReference type="GO" id="GO:0008465">
    <property type="term" value="F:hydroxypyruvate reductase (NADH) activity"/>
    <property type="evidence" value="ECO:0007669"/>
    <property type="project" value="UniProtKB-EC"/>
</dbReference>
<dbReference type="InterPro" id="IPR029753">
    <property type="entry name" value="D-isomer_DH_CS"/>
</dbReference>
<dbReference type="InterPro" id="IPR029752">
    <property type="entry name" value="D-isomer_DH_CS1"/>
</dbReference>
<evidence type="ECO:0000313" key="7">
    <source>
        <dbReference type="EMBL" id="PRR70559.1"/>
    </source>
</evidence>
<dbReference type="PROSITE" id="PS00065">
    <property type="entry name" value="D_2_HYDROXYACID_DH_1"/>
    <property type="match status" value="1"/>
</dbReference>
<dbReference type="OrthoDB" id="9805416at2"/>
<dbReference type="Gene3D" id="3.40.50.720">
    <property type="entry name" value="NAD(P)-binding Rossmann-like Domain"/>
    <property type="match status" value="2"/>
</dbReference>
<dbReference type="Pfam" id="PF02826">
    <property type="entry name" value="2-Hacid_dh_C"/>
    <property type="match status" value="1"/>
</dbReference>
<evidence type="ECO:0000259" key="6">
    <source>
        <dbReference type="Pfam" id="PF02826"/>
    </source>
</evidence>
<feature type="domain" description="D-isomer specific 2-hydroxyacid dehydrogenase catalytic" evidence="5">
    <location>
        <begin position="21"/>
        <end position="317"/>
    </location>
</feature>